<dbReference type="EMBL" id="JABSTR010000001">
    <property type="protein sequence ID" value="KAH9360959.1"/>
    <property type="molecule type" value="Genomic_DNA"/>
</dbReference>
<comment type="caution">
    <text evidence="1">The sequence shown here is derived from an EMBL/GenBank/DDBJ whole genome shotgun (WGS) entry which is preliminary data.</text>
</comment>
<dbReference type="Proteomes" id="UP000821853">
    <property type="component" value="Chromosome 1"/>
</dbReference>
<accession>A0A9J6FE22</accession>
<organism evidence="1 2">
    <name type="scientific">Haemaphysalis longicornis</name>
    <name type="common">Bush tick</name>
    <dbReference type="NCBI Taxonomy" id="44386"/>
    <lineage>
        <taxon>Eukaryota</taxon>
        <taxon>Metazoa</taxon>
        <taxon>Ecdysozoa</taxon>
        <taxon>Arthropoda</taxon>
        <taxon>Chelicerata</taxon>
        <taxon>Arachnida</taxon>
        <taxon>Acari</taxon>
        <taxon>Parasitiformes</taxon>
        <taxon>Ixodida</taxon>
        <taxon>Ixodoidea</taxon>
        <taxon>Ixodidae</taxon>
        <taxon>Haemaphysalinae</taxon>
        <taxon>Haemaphysalis</taxon>
    </lineage>
</organism>
<evidence type="ECO:0000313" key="1">
    <source>
        <dbReference type="EMBL" id="KAH9360959.1"/>
    </source>
</evidence>
<gene>
    <name evidence="1" type="ORF">HPB48_007040</name>
</gene>
<evidence type="ECO:0000313" key="2">
    <source>
        <dbReference type="Proteomes" id="UP000821853"/>
    </source>
</evidence>
<dbReference type="OrthoDB" id="6141723at2759"/>
<dbReference type="AlphaFoldDB" id="A0A9J6FE22"/>
<dbReference type="VEuPathDB" id="VectorBase:HLOH_054898"/>
<reference evidence="1 2" key="1">
    <citation type="journal article" date="2020" name="Cell">
        <title>Large-Scale Comparative Analyses of Tick Genomes Elucidate Their Genetic Diversity and Vector Capacities.</title>
        <authorList>
            <consortium name="Tick Genome and Microbiome Consortium (TIGMIC)"/>
            <person name="Jia N."/>
            <person name="Wang J."/>
            <person name="Shi W."/>
            <person name="Du L."/>
            <person name="Sun Y."/>
            <person name="Zhan W."/>
            <person name="Jiang J.F."/>
            <person name="Wang Q."/>
            <person name="Zhang B."/>
            <person name="Ji P."/>
            <person name="Bell-Sakyi L."/>
            <person name="Cui X.M."/>
            <person name="Yuan T.T."/>
            <person name="Jiang B.G."/>
            <person name="Yang W.F."/>
            <person name="Lam T.T."/>
            <person name="Chang Q.C."/>
            <person name="Ding S.J."/>
            <person name="Wang X.J."/>
            <person name="Zhu J.G."/>
            <person name="Ruan X.D."/>
            <person name="Zhao L."/>
            <person name="Wei J.T."/>
            <person name="Ye R.Z."/>
            <person name="Que T.C."/>
            <person name="Du C.H."/>
            <person name="Zhou Y.H."/>
            <person name="Cheng J.X."/>
            <person name="Dai P.F."/>
            <person name="Guo W.B."/>
            <person name="Han X.H."/>
            <person name="Huang E.J."/>
            <person name="Li L.F."/>
            <person name="Wei W."/>
            <person name="Gao Y.C."/>
            <person name="Liu J.Z."/>
            <person name="Shao H.Z."/>
            <person name="Wang X."/>
            <person name="Wang C.C."/>
            <person name="Yang T.C."/>
            <person name="Huo Q.B."/>
            <person name="Li W."/>
            <person name="Chen H.Y."/>
            <person name="Chen S.E."/>
            <person name="Zhou L.G."/>
            <person name="Ni X.B."/>
            <person name="Tian J.H."/>
            <person name="Sheng Y."/>
            <person name="Liu T."/>
            <person name="Pan Y.S."/>
            <person name="Xia L.Y."/>
            <person name="Li J."/>
            <person name="Zhao F."/>
            <person name="Cao W.C."/>
        </authorList>
    </citation>
    <scope>NUCLEOTIDE SEQUENCE [LARGE SCALE GENOMIC DNA]</scope>
    <source>
        <strain evidence="1">HaeL-2018</strain>
    </source>
</reference>
<name>A0A9J6FE22_HAELO</name>
<protein>
    <submittedName>
        <fullName evidence="1">Uncharacterized protein</fullName>
    </submittedName>
</protein>
<proteinExistence type="predicted"/>
<sequence>MTRFASSRKGPPFSVTSWDEYPPKPVSWPRLNEVGERTVSPRILFMSIRRLTRGFTPSVRNMRPDREGAYLRSGIGAATSTCIV</sequence>
<keyword evidence="2" id="KW-1185">Reference proteome</keyword>